<keyword evidence="4" id="KW-0325">Glycoprotein</keyword>
<evidence type="ECO:0000256" key="2">
    <source>
        <dbReference type="ARBA" id="ARBA00022729"/>
    </source>
</evidence>
<evidence type="ECO:0000313" key="6">
    <source>
        <dbReference type="EMBL" id="CAK9042669.1"/>
    </source>
</evidence>
<dbReference type="PANTHER" id="PTHR11010:SF11">
    <property type="entry name" value="THYMUS-SPECIFIC SERINE PROTEASE"/>
    <property type="match status" value="1"/>
</dbReference>
<keyword evidence="2" id="KW-0732">Signal</keyword>
<keyword evidence="7" id="KW-1185">Reference proteome</keyword>
<evidence type="ECO:0000256" key="4">
    <source>
        <dbReference type="ARBA" id="ARBA00023180"/>
    </source>
</evidence>
<dbReference type="Gene3D" id="1.20.120.980">
    <property type="entry name" value="Serine carboxypeptidase S28, SKS domain"/>
    <property type="match status" value="1"/>
</dbReference>
<dbReference type="InterPro" id="IPR008758">
    <property type="entry name" value="Peptidase_S28"/>
</dbReference>
<evidence type="ECO:0000256" key="3">
    <source>
        <dbReference type="ARBA" id="ARBA00022801"/>
    </source>
</evidence>
<keyword evidence="3" id="KW-0378">Hydrolase</keyword>
<feature type="region of interest" description="Disordered" evidence="5">
    <location>
        <begin position="459"/>
        <end position="517"/>
    </location>
</feature>
<name>A0ABP0LXE5_9DINO</name>
<sequence length="756" mass="84291">MMLLNVASGLCICPAGHQRMSIKERCENSIAGFVLVDLFKMLSQITAAQSRLPQTACFLAPQTQANLQQICLTVMTICYTKATSGDYWRSANRVSEISIEEFFGRLRTQAQSAQLSTRGYWKAMFREARRQQAANKPSRYSVQKLPPLSPDEFRECCEHGYKAALRLAAFSSGLAVAKLEDMYQHYCDGGVEFDWQSLQAHPAEAEDHDMGMMEEAEATTNGNQCKNLMDFDLEEVLLESVPDASSIIEVAAASAADESAPKESSTTTCKYVTLRNAFTAVDNGKSMWNQRKIAEVAQEEQDISFRSRTGRLDKWKELARVAAEERKVDVKWPEAIRRGHIVACDKYRDGKPIVALVLSIWLGHKKPKLSTKDSNEIRRVAGVRVVEMVPDGGDGSRFCGSSASDPYLLRPEQLISILDCEESNECSDSVSVVLSQKSVELLNALKGAAKWWPGPDPSLIDQDKWQHSKPQPKRRQRKIRMRIRGSKGKNGGKKHAKATTKDANKKKKKQSAQKQAKPISFQASKFRKNAEGRKLVQETMLKIRLLDAKKFPSKPVFDSMNLCKLPVEKVFRGQPSSSAPMESQLNFRGYHDVVASSLASPHVGGTPQCLATITKGHAQLRELLRTTLGRRSLEKKFNLCGHRPLDDSNNVAGWAGMGVITSNQYNNNRCSITSCNIRLLCGNLSLMSEALPSELDALVELDRFQQEEAVATGAVQSVEKCKDISWNGYLESLQIQEKRTDGSNLMGLWTYQICTE</sequence>
<proteinExistence type="predicted"/>
<feature type="compositionally biased region" description="Basic residues" evidence="5">
    <location>
        <begin position="470"/>
        <end position="511"/>
    </location>
</feature>
<protein>
    <submittedName>
        <fullName evidence="6">Uncharacterized protein</fullName>
    </submittedName>
</protein>
<organism evidence="6 7">
    <name type="scientific">Durusdinium trenchii</name>
    <dbReference type="NCBI Taxonomy" id="1381693"/>
    <lineage>
        <taxon>Eukaryota</taxon>
        <taxon>Sar</taxon>
        <taxon>Alveolata</taxon>
        <taxon>Dinophyceae</taxon>
        <taxon>Suessiales</taxon>
        <taxon>Symbiodiniaceae</taxon>
        <taxon>Durusdinium</taxon>
    </lineage>
</organism>
<dbReference type="Proteomes" id="UP001642464">
    <property type="component" value="Unassembled WGS sequence"/>
</dbReference>
<dbReference type="Pfam" id="PF05577">
    <property type="entry name" value="Peptidase_S28"/>
    <property type="match status" value="1"/>
</dbReference>
<gene>
    <name evidence="6" type="ORF">SCF082_LOCUS24527</name>
</gene>
<evidence type="ECO:0000256" key="1">
    <source>
        <dbReference type="ARBA" id="ARBA00022670"/>
    </source>
</evidence>
<evidence type="ECO:0000313" key="7">
    <source>
        <dbReference type="Proteomes" id="UP001642464"/>
    </source>
</evidence>
<reference evidence="6 7" key="1">
    <citation type="submission" date="2024-02" db="EMBL/GenBank/DDBJ databases">
        <authorList>
            <person name="Chen Y."/>
            <person name="Shah S."/>
            <person name="Dougan E. K."/>
            <person name="Thang M."/>
            <person name="Chan C."/>
        </authorList>
    </citation>
    <scope>NUCLEOTIDE SEQUENCE [LARGE SCALE GENOMIC DNA]</scope>
</reference>
<dbReference type="InterPro" id="IPR042269">
    <property type="entry name" value="Ser_carbopepase_S28_SKS"/>
</dbReference>
<comment type="caution">
    <text evidence="6">The sequence shown here is derived from an EMBL/GenBank/DDBJ whole genome shotgun (WGS) entry which is preliminary data.</text>
</comment>
<dbReference type="EMBL" id="CAXAMM010018091">
    <property type="protein sequence ID" value="CAK9042669.1"/>
    <property type="molecule type" value="Genomic_DNA"/>
</dbReference>
<keyword evidence="1" id="KW-0645">Protease</keyword>
<accession>A0ABP0LXE5</accession>
<evidence type="ECO:0000256" key="5">
    <source>
        <dbReference type="SAM" id="MobiDB-lite"/>
    </source>
</evidence>
<dbReference type="PANTHER" id="PTHR11010">
    <property type="entry name" value="PROTEASE S28 PRO-X CARBOXYPEPTIDASE-RELATED"/>
    <property type="match status" value="1"/>
</dbReference>